<keyword evidence="8" id="KW-0812">Transmembrane</keyword>
<dbReference type="SMART" id="SM00387">
    <property type="entry name" value="HATPase_c"/>
    <property type="match status" value="1"/>
</dbReference>
<comment type="catalytic activity">
    <reaction evidence="1">
        <text>ATP + protein L-histidine = ADP + protein N-phospho-L-histidine.</text>
        <dbReference type="EC" id="2.7.13.3"/>
    </reaction>
</comment>
<dbReference type="GO" id="GO:0016301">
    <property type="term" value="F:kinase activity"/>
    <property type="evidence" value="ECO:0007669"/>
    <property type="project" value="UniProtKB-KW"/>
</dbReference>
<evidence type="ECO:0000256" key="5">
    <source>
        <dbReference type="ARBA" id="ARBA00022741"/>
    </source>
</evidence>
<organism evidence="10 11">
    <name type="scientific">Chitinophaga horti</name>
    <dbReference type="NCBI Taxonomy" id="2920382"/>
    <lineage>
        <taxon>Bacteria</taxon>
        <taxon>Pseudomonadati</taxon>
        <taxon>Bacteroidota</taxon>
        <taxon>Chitinophagia</taxon>
        <taxon>Chitinophagales</taxon>
        <taxon>Chitinophagaceae</taxon>
        <taxon>Chitinophaga</taxon>
    </lineage>
</organism>
<feature type="transmembrane region" description="Helical" evidence="8">
    <location>
        <begin position="53"/>
        <end position="69"/>
    </location>
</feature>
<keyword evidence="8" id="KW-1133">Transmembrane helix</keyword>
<reference evidence="10" key="1">
    <citation type="submission" date="2022-10" db="EMBL/GenBank/DDBJ databases">
        <title>Chitinophaga sp. nov., isolated from soil.</title>
        <authorList>
            <person name="Jeon C.O."/>
        </authorList>
    </citation>
    <scope>NUCLEOTIDE SEQUENCE</scope>
    <source>
        <strain evidence="10">R8</strain>
    </source>
</reference>
<dbReference type="Pfam" id="PF02518">
    <property type="entry name" value="HATPase_c"/>
    <property type="match status" value="1"/>
</dbReference>
<dbReference type="Proteomes" id="UP001162741">
    <property type="component" value="Chromosome"/>
</dbReference>
<sequence length="434" mass="49669">MMQRVRELTALIAGDDEYFSFEHRIFNLISFFIFLFTIIGGTCNYLIGLHPMTVYLSVAGWAISGYLYYRSRIRRVFNLLSIWLYTIGTMLCLGGMYFFNAGVQGTTVYLIIMLLNVLLIIVPPARRNYYWLCAALYFTILADLLLEYAFPEWVAAYHTESEQLLDHIITLAYSMITTMIVIIAFRRSYEREREAAIRHNHELSLLNERFAQQQEEMMVQAVALEQSYQSAMERNETIQILLKELNHRVKNNLQVVSSLLSLQGSRLEDDAAKQILLESKNRLVSLLLVHQRLYGDDHATDVPMHEYLPELVETVRYSYAGGFPEDMMEYEVAPVSLHVEKAIPLALIANELITNSFKHAFAATPNPLLKVRFKPLEAQYMLEITDNGCGLPADVHAAGHTFGLRLVESLVRQLNGSLQMESRGGTTMVVLFPR</sequence>
<dbReference type="InterPro" id="IPR011495">
    <property type="entry name" value="Sig_transdc_His_kin_sub2_dim/P"/>
</dbReference>
<dbReference type="Pfam" id="PF07568">
    <property type="entry name" value="HisKA_2"/>
    <property type="match status" value="1"/>
</dbReference>
<feature type="transmembrane region" description="Helical" evidence="8">
    <location>
        <begin position="105"/>
        <end position="122"/>
    </location>
</feature>
<evidence type="ECO:0000256" key="6">
    <source>
        <dbReference type="ARBA" id="ARBA00022777"/>
    </source>
</evidence>
<feature type="transmembrane region" description="Helical" evidence="8">
    <location>
        <begin position="25"/>
        <end position="47"/>
    </location>
</feature>
<evidence type="ECO:0000259" key="9">
    <source>
        <dbReference type="PROSITE" id="PS50109"/>
    </source>
</evidence>
<feature type="domain" description="Histidine kinase" evidence="9">
    <location>
        <begin position="244"/>
        <end position="434"/>
    </location>
</feature>
<dbReference type="EMBL" id="CP107006">
    <property type="protein sequence ID" value="UYQ93173.1"/>
    <property type="molecule type" value="Genomic_DNA"/>
</dbReference>
<evidence type="ECO:0000256" key="2">
    <source>
        <dbReference type="ARBA" id="ARBA00012438"/>
    </source>
</evidence>
<dbReference type="RefSeq" id="WP_264281294.1">
    <property type="nucleotide sequence ID" value="NZ_CP107006.1"/>
</dbReference>
<evidence type="ECO:0000313" key="10">
    <source>
        <dbReference type="EMBL" id="UYQ93173.1"/>
    </source>
</evidence>
<dbReference type="PANTHER" id="PTHR41523:SF8">
    <property type="entry name" value="ETHYLENE RESPONSE SENSOR PROTEIN"/>
    <property type="match status" value="1"/>
</dbReference>
<evidence type="ECO:0000256" key="7">
    <source>
        <dbReference type="ARBA" id="ARBA00022840"/>
    </source>
</evidence>
<keyword evidence="7" id="KW-0067">ATP-binding</keyword>
<accession>A0ABY6J0I0</accession>
<evidence type="ECO:0000313" key="11">
    <source>
        <dbReference type="Proteomes" id="UP001162741"/>
    </source>
</evidence>
<dbReference type="SUPFAM" id="SSF55874">
    <property type="entry name" value="ATPase domain of HSP90 chaperone/DNA topoisomerase II/histidine kinase"/>
    <property type="match status" value="1"/>
</dbReference>
<evidence type="ECO:0000256" key="3">
    <source>
        <dbReference type="ARBA" id="ARBA00022553"/>
    </source>
</evidence>
<feature type="transmembrane region" description="Helical" evidence="8">
    <location>
        <begin position="76"/>
        <end position="99"/>
    </location>
</feature>
<keyword evidence="5" id="KW-0547">Nucleotide-binding</keyword>
<name>A0ABY6J0I0_9BACT</name>
<protein>
    <recommendedName>
        <fullName evidence="2">histidine kinase</fullName>
        <ecNumber evidence="2">2.7.13.3</ecNumber>
    </recommendedName>
</protein>
<dbReference type="InterPro" id="IPR003594">
    <property type="entry name" value="HATPase_dom"/>
</dbReference>
<gene>
    <name evidence="10" type="ORF">MKQ68_24120</name>
</gene>
<keyword evidence="11" id="KW-1185">Reference proteome</keyword>
<keyword evidence="4" id="KW-0808">Transferase</keyword>
<dbReference type="PANTHER" id="PTHR41523">
    <property type="entry name" value="TWO-COMPONENT SYSTEM SENSOR PROTEIN"/>
    <property type="match status" value="1"/>
</dbReference>
<evidence type="ECO:0000256" key="8">
    <source>
        <dbReference type="SAM" id="Phobius"/>
    </source>
</evidence>
<evidence type="ECO:0000256" key="1">
    <source>
        <dbReference type="ARBA" id="ARBA00000085"/>
    </source>
</evidence>
<dbReference type="PROSITE" id="PS50109">
    <property type="entry name" value="HIS_KIN"/>
    <property type="match status" value="1"/>
</dbReference>
<evidence type="ECO:0000256" key="4">
    <source>
        <dbReference type="ARBA" id="ARBA00022679"/>
    </source>
</evidence>
<dbReference type="InterPro" id="IPR005467">
    <property type="entry name" value="His_kinase_dom"/>
</dbReference>
<keyword evidence="6 10" id="KW-0418">Kinase</keyword>
<dbReference type="EC" id="2.7.13.3" evidence="2"/>
<feature type="transmembrane region" description="Helical" evidence="8">
    <location>
        <begin position="129"/>
        <end position="148"/>
    </location>
</feature>
<proteinExistence type="predicted"/>
<dbReference type="Gene3D" id="3.30.565.10">
    <property type="entry name" value="Histidine kinase-like ATPase, C-terminal domain"/>
    <property type="match status" value="1"/>
</dbReference>
<dbReference type="InterPro" id="IPR036890">
    <property type="entry name" value="HATPase_C_sf"/>
</dbReference>
<dbReference type="Gene3D" id="3.30.450.20">
    <property type="entry name" value="PAS domain"/>
    <property type="match status" value="1"/>
</dbReference>
<keyword evidence="8" id="KW-0472">Membrane</keyword>
<keyword evidence="3" id="KW-0597">Phosphoprotein</keyword>
<feature type="transmembrane region" description="Helical" evidence="8">
    <location>
        <begin position="168"/>
        <end position="185"/>
    </location>
</feature>